<gene>
    <name evidence="2" type="ORF">DYS74_11560</name>
</gene>
<evidence type="ECO:0000313" key="2">
    <source>
        <dbReference type="EMBL" id="RLL64416.1"/>
    </source>
</evidence>
<dbReference type="InterPro" id="IPR002725">
    <property type="entry name" value="YgjP-like_metallopeptidase"/>
</dbReference>
<comment type="caution">
    <text evidence="2">The sequence shown here is derived from an EMBL/GenBank/DDBJ whole genome shotgun (WGS) entry which is preliminary data.</text>
</comment>
<reference evidence="2 3" key="1">
    <citation type="submission" date="2018-10" db="EMBL/GenBank/DDBJ databases">
        <title>Rhodobacter sp . BO-81.</title>
        <authorList>
            <person name="Im W.T."/>
        </authorList>
    </citation>
    <scope>NUCLEOTIDE SEQUENCE [LARGE SCALE GENOMIC DNA]</scope>
    <source>
        <strain evidence="2 3">BO-81</strain>
    </source>
</reference>
<evidence type="ECO:0000259" key="1">
    <source>
        <dbReference type="Pfam" id="PF01863"/>
    </source>
</evidence>
<accession>A0A421BND3</accession>
<organism evidence="2 3">
    <name type="scientific">Paenirhodobacter hankyongi</name>
    <dbReference type="NCBI Taxonomy" id="2294033"/>
    <lineage>
        <taxon>Bacteria</taxon>
        <taxon>Pseudomonadati</taxon>
        <taxon>Pseudomonadota</taxon>
        <taxon>Alphaproteobacteria</taxon>
        <taxon>Rhodobacterales</taxon>
        <taxon>Rhodobacter group</taxon>
        <taxon>Paenirhodobacter</taxon>
    </lineage>
</organism>
<evidence type="ECO:0000313" key="3">
    <source>
        <dbReference type="Proteomes" id="UP000279673"/>
    </source>
</evidence>
<dbReference type="Gene3D" id="3.30.2010.10">
    <property type="entry name" value="Metalloproteases ('zincins'), catalytic domain"/>
    <property type="match status" value="1"/>
</dbReference>
<keyword evidence="3" id="KW-1185">Reference proteome</keyword>
<feature type="domain" description="YgjP-like metallopeptidase" evidence="1">
    <location>
        <begin position="26"/>
        <end position="220"/>
    </location>
</feature>
<proteinExistence type="predicted"/>
<dbReference type="PANTHER" id="PTHR30399">
    <property type="entry name" value="UNCHARACTERIZED PROTEIN YGJP"/>
    <property type="match status" value="1"/>
</dbReference>
<dbReference type="RefSeq" id="WP_121533853.1">
    <property type="nucleotide sequence ID" value="NZ_RCHI01000010.1"/>
</dbReference>
<dbReference type="InterPro" id="IPR053136">
    <property type="entry name" value="UTP_pyrophosphatase-like"/>
</dbReference>
<name>A0A421BND3_9RHOB</name>
<dbReference type="EMBL" id="RCHI01000010">
    <property type="protein sequence ID" value="RLL64416.1"/>
    <property type="molecule type" value="Genomic_DNA"/>
</dbReference>
<sequence length="232" mass="26048">MDSSRFTLPDLPGVAVTLRRSARARRFSLRVSRLDGQVVLTLPTRAPLAEALAFAQGHGEWLRRTLAAMPALRRPAFGATLPVEGEERRIEAGTVRAPRLEPGRLIVPPGEDRLATRLETFLRHCARLRLQAATERHAEVLGRPFRRITLRDTRSRWGSCAADGSLSYSWRLIMAPPAVLDYVAAHEVAHLAQMNHSPAFWAEVARLMPDYAPHRAWLKREGGALQSIRFRD</sequence>
<dbReference type="CDD" id="cd07344">
    <property type="entry name" value="M48_yhfN_like"/>
    <property type="match status" value="1"/>
</dbReference>
<dbReference type="Pfam" id="PF01863">
    <property type="entry name" value="YgjP-like"/>
    <property type="match status" value="1"/>
</dbReference>
<dbReference type="Proteomes" id="UP000279673">
    <property type="component" value="Unassembled WGS sequence"/>
</dbReference>
<protein>
    <submittedName>
        <fullName evidence="2">M48 family peptidase</fullName>
    </submittedName>
</protein>
<dbReference type="PANTHER" id="PTHR30399:SF1">
    <property type="entry name" value="UTP PYROPHOSPHATASE"/>
    <property type="match status" value="1"/>
</dbReference>
<dbReference type="AlphaFoldDB" id="A0A421BND3"/>